<evidence type="ECO:0000256" key="1">
    <source>
        <dbReference type="SAM" id="MobiDB-lite"/>
    </source>
</evidence>
<keyword evidence="3" id="KW-1185">Reference proteome</keyword>
<comment type="caution">
    <text evidence="2">The sequence shown here is derived from an EMBL/GenBank/DDBJ whole genome shotgun (WGS) entry which is preliminary data.</text>
</comment>
<gene>
    <name evidence="2" type="ORF">CPELLU_LOCUS2925</name>
</gene>
<sequence>MAYTEFKELNKEFINDFGHTVNVQDKVDHIEFESEEAQKEEQNDTLALKNHGATYDE</sequence>
<dbReference type="AlphaFoldDB" id="A0A9N8ZY46"/>
<dbReference type="EMBL" id="CAJVQA010001340">
    <property type="protein sequence ID" value="CAG8511188.1"/>
    <property type="molecule type" value="Genomic_DNA"/>
</dbReference>
<accession>A0A9N8ZY46</accession>
<evidence type="ECO:0000313" key="3">
    <source>
        <dbReference type="Proteomes" id="UP000789759"/>
    </source>
</evidence>
<protein>
    <submittedName>
        <fullName evidence="2">20332_t:CDS:1</fullName>
    </submittedName>
</protein>
<feature type="region of interest" description="Disordered" evidence="1">
    <location>
        <begin position="34"/>
        <end position="57"/>
    </location>
</feature>
<dbReference type="Proteomes" id="UP000789759">
    <property type="component" value="Unassembled WGS sequence"/>
</dbReference>
<proteinExistence type="predicted"/>
<organism evidence="2 3">
    <name type="scientific">Cetraspora pellucida</name>
    <dbReference type="NCBI Taxonomy" id="1433469"/>
    <lineage>
        <taxon>Eukaryota</taxon>
        <taxon>Fungi</taxon>
        <taxon>Fungi incertae sedis</taxon>
        <taxon>Mucoromycota</taxon>
        <taxon>Glomeromycotina</taxon>
        <taxon>Glomeromycetes</taxon>
        <taxon>Diversisporales</taxon>
        <taxon>Gigasporaceae</taxon>
        <taxon>Cetraspora</taxon>
    </lineage>
</organism>
<evidence type="ECO:0000313" key="2">
    <source>
        <dbReference type="EMBL" id="CAG8511188.1"/>
    </source>
</evidence>
<name>A0A9N8ZY46_9GLOM</name>
<reference evidence="2" key="1">
    <citation type="submission" date="2021-06" db="EMBL/GenBank/DDBJ databases">
        <authorList>
            <person name="Kallberg Y."/>
            <person name="Tangrot J."/>
            <person name="Rosling A."/>
        </authorList>
    </citation>
    <scope>NUCLEOTIDE SEQUENCE</scope>
    <source>
        <strain evidence="2">FL966</strain>
    </source>
</reference>